<name>A0AAD5K118_9FUNG</name>
<evidence type="ECO:0000313" key="2">
    <source>
        <dbReference type="Proteomes" id="UP001209540"/>
    </source>
</evidence>
<protein>
    <submittedName>
        <fullName evidence="1">Uncharacterized protein</fullName>
    </submittedName>
</protein>
<reference evidence="1" key="2">
    <citation type="submission" date="2023-02" db="EMBL/GenBank/DDBJ databases">
        <authorList>
            <consortium name="DOE Joint Genome Institute"/>
            <person name="Mondo S.J."/>
            <person name="Chang Y."/>
            <person name="Wang Y."/>
            <person name="Ahrendt S."/>
            <person name="Andreopoulos W."/>
            <person name="Barry K."/>
            <person name="Beard J."/>
            <person name="Benny G.L."/>
            <person name="Blankenship S."/>
            <person name="Bonito G."/>
            <person name="Cuomo C."/>
            <person name="Desiro A."/>
            <person name="Gervers K.A."/>
            <person name="Hundley H."/>
            <person name="Kuo A."/>
            <person name="LaButti K."/>
            <person name="Lang B.F."/>
            <person name="Lipzen A."/>
            <person name="O'Donnell K."/>
            <person name="Pangilinan J."/>
            <person name="Reynolds N."/>
            <person name="Sandor L."/>
            <person name="Smith M.W."/>
            <person name="Tsang A."/>
            <person name="Grigoriev I.V."/>
            <person name="Stajich J.E."/>
            <person name="Spatafora J.W."/>
        </authorList>
    </citation>
    <scope>NUCLEOTIDE SEQUENCE</scope>
    <source>
        <strain evidence="1">RSA 2281</strain>
    </source>
</reference>
<dbReference type="Proteomes" id="UP001209540">
    <property type="component" value="Unassembled WGS sequence"/>
</dbReference>
<gene>
    <name evidence="1" type="ORF">BDA99DRAFT_536940</name>
</gene>
<organism evidence="1 2">
    <name type="scientific">Phascolomyces articulosus</name>
    <dbReference type="NCBI Taxonomy" id="60185"/>
    <lineage>
        <taxon>Eukaryota</taxon>
        <taxon>Fungi</taxon>
        <taxon>Fungi incertae sedis</taxon>
        <taxon>Mucoromycota</taxon>
        <taxon>Mucoromycotina</taxon>
        <taxon>Mucoromycetes</taxon>
        <taxon>Mucorales</taxon>
        <taxon>Lichtheimiaceae</taxon>
        <taxon>Phascolomyces</taxon>
    </lineage>
</organism>
<proteinExistence type="predicted"/>
<dbReference type="EMBL" id="JAIXMP010000012">
    <property type="protein sequence ID" value="KAI9264215.1"/>
    <property type="molecule type" value="Genomic_DNA"/>
</dbReference>
<dbReference type="AlphaFoldDB" id="A0AAD5K118"/>
<accession>A0AAD5K118</accession>
<keyword evidence="2" id="KW-1185">Reference proteome</keyword>
<evidence type="ECO:0000313" key="1">
    <source>
        <dbReference type="EMBL" id="KAI9264215.1"/>
    </source>
</evidence>
<reference evidence="1" key="1">
    <citation type="journal article" date="2022" name="IScience">
        <title>Evolution of zygomycete secretomes and the origins of terrestrial fungal ecologies.</title>
        <authorList>
            <person name="Chang Y."/>
            <person name="Wang Y."/>
            <person name="Mondo S."/>
            <person name="Ahrendt S."/>
            <person name="Andreopoulos W."/>
            <person name="Barry K."/>
            <person name="Beard J."/>
            <person name="Benny G.L."/>
            <person name="Blankenship S."/>
            <person name="Bonito G."/>
            <person name="Cuomo C."/>
            <person name="Desiro A."/>
            <person name="Gervers K.A."/>
            <person name="Hundley H."/>
            <person name="Kuo A."/>
            <person name="LaButti K."/>
            <person name="Lang B.F."/>
            <person name="Lipzen A."/>
            <person name="O'Donnell K."/>
            <person name="Pangilinan J."/>
            <person name="Reynolds N."/>
            <person name="Sandor L."/>
            <person name="Smith M.E."/>
            <person name="Tsang A."/>
            <person name="Grigoriev I.V."/>
            <person name="Stajich J.E."/>
            <person name="Spatafora J.W."/>
        </authorList>
    </citation>
    <scope>NUCLEOTIDE SEQUENCE</scope>
    <source>
        <strain evidence="1">RSA 2281</strain>
    </source>
</reference>
<comment type="caution">
    <text evidence="1">The sequence shown here is derived from an EMBL/GenBank/DDBJ whole genome shotgun (WGS) entry which is preliminary data.</text>
</comment>
<sequence>MNQIKRSLIYYVLDHRIYSHYKRDQYETIIRDAEDLVSIAPDLSADSYEFQYQASLFYLHITHRISLSIFPDLDKAAKVVCSTVSKAWCEMMLTCAAVWVHLRMSGNNPNFEIEITKVIYSIAVKVQYLIITSINQDTTNNKRYLPFVLQSPIPTEYITVFKCHAADREKIGSVDIGFLILESYYEFHSTMVMAHVALDYLDVDLEALAESQLYPLDGFGIRASSKHKKYYGTLVKVLPKFTTIDVTELRGGLCGSCGYILFSFTCSCYLVKRQLLRSIPIRSTLTTLQVVDERGRLPRLVYSLIRLQRPLQTLELELASQQRELADENDSDYYLPTNQLLDVLANINTLTDVTFSSYSPTISREGLQLFFSKLSTTNFRYITDYSIFFLIQNSVLLKSISLAPVETLLLGKNAPCNTFTPFAISYFFPQSVSITRAPSKYNFYKGAV</sequence>